<feature type="domain" description="DUF58" evidence="1">
    <location>
        <begin position="184"/>
        <end position="346"/>
    </location>
</feature>
<protein>
    <recommendedName>
        <fullName evidence="1">DUF58 domain-containing protein</fullName>
    </recommendedName>
</protein>
<dbReference type="EMBL" id="ACCL02000001">
    <property type="protein sequence ID" value="EET62723.1"/>
    <property type="molecule type" value="Genomic_DNA"/>
</dbReference>
<dbReference type="InterPro" id="IPR002881">
    <property type="entry name" value="DUF58"/>
</dbReference>
<sequence>MLLIMLFLGVGIAWWLQKNIYRRLWSRKLETTVSFERKAVFEGETSALREEITNGKLLPLPALEVRLSMSRNLEFSSEAKDNSSISDLSYKRDIFSLFGRQKIVRTLPFVCRKRGFYRIQRAGVIGYDFFFNEAGYLDAEQDTQLFVYPRPVDTARIRPVCRAISGMVLSRNRLYPDPFEFSGLREYRPTDPMNTINWKASAKSGGLMVNQYDSTTSIHLTILLDIADEGIWKYGELTEESIRIAASLCARLAAQNMELDILSNGICVYPGEEERQEAFAMHLKAGSGQMPELNRALACMDTRKAACSAAELISVEAAKRRREHIYLLISKNQSGVLLHDLRALAGNDNQILWIVPLHPAMELTLERAAGIGIMRWDTQRAQN</sequence>
<accession>C6L8Y4</accession>
<evidence type="ECO:0000259" key="1">
    <source>
        <dbReference type="Pfam" id="PF01882"/>
    </source>
</evidence>
<evidence type="ECO:0000313" key="3">
    <source>
        <dbReference type="Proteomes" id="UP000005561"/>
    </source>
</evidence>
<dbReference type="AlphaFoldDB" id="C6L8Y4"/>
<dbReference type="PANTHER" id="PTHR34351:SF2">
    <property type="entry name" value="DUF58 DOMAIN-CONTAINING PROTEIN"/>
    <property type="match status" value="1"/>
</dbReference>
<reference evidence="2" key="1">
    <citation type="submission" date="2009-07" db="EMBL/GenBank/DDBJ databases">
        <authorList>
            <person name="Weinstock G."/>
            <person name="Sodergren E."/>
            <person name="Clifton S."/>
            <person name="Fulton L."/>
            <person name="Fulton B."/>
            <person name="Courtney L."/>
            <person name="Fronick C."/>
            <person name="Harrison M."/>
            <person name="Strong C."/>
            <person name="Farmer C."/>
            <person name="Delahaunty K."/>
            <person name="Markovic C."/>
            <person name="Hall O."/>
            <person name="Minx P."/>
            <person name="Tomlinson C."/>
            <person name="Mitreva M."/>
            <person name="Nelson J."/>
            <person name="Hou S."/>
            <person name="Wollam A."/>
            <person name="Pepin K.H."/>
            <person name="Johnson M."/>
            <person name="Bhonagiri V."/>
            <person name="Nash W.E."/>
            <person name="Warren W."/>
            <person name="Chinwalla A."/>
            <person name="Mardis E.R."/>
            <person name="Wilson R.K."/>
        </authorList>
    </citation>
    <scope>NUCLEOTIDE SEQUENCE [LARGE SCALE GENOMIC DNA]</scope>
    <source>
        <strain evidence="2">DSM 14469</strain>
    </source>
</reference>
<dbReference type="RefSeq" id="WP_006859875.1">
    <property type="nucleotide sequence ID" value="NZ_ACCL02000001.1"/>
</dbReference>
<dbReference type="Pfam" id="PF01882">
    <property type="entry name" value="DUF58"/>
    <property type="match status" value="1"/>
</dbReference>
<proteinExistence type="predicted"/>
<name>C6L8Y4_9FIRM</name>
<dbReference type="PANTHER" id="PTHR34351">
    <property type="entry name" value="SLR1927 PROTEIN-RELATED"/>
    <property type="match status" value="1"/>
</dbReference>
<gene>
    <name evidence="2" type="ORF">BRYFOR_05073</name>
</gene>
<evidence type="ECO:0000313" key="2">
    <source>
        <dbReference type="EMBL" id="EET62723.1"/>
    </source>
</evidence>
<dbReference type="STRING" id="168384.SAMN05660368_01701"/>
<dbReference type="OrthoDB" id="9789943at2"/>
<organism evidence="2 3">
    <name type="scientific">Marvinbryantia formatexigens DSM 14469</name>
    <dbReference type="NCBI Taxonomy" id="478749"/>
    <lineage>
        <taxon>Bacteria</taxon>
        <taxon>Bacillati</taxon>
        <taxon>Bacillota</taxon>
        <taxon>Clostridia</taxon>
        <taxon>Lachnospirales</taxon>
        <taxon>Lachnospiraceae</taxon>
        <taxon>Marvinbryantia</taxon>
    </lineage>
</organism>
<dbReference type="Proteomes" id="UP000005561">
    <property type="component" value="Unassembled WGS sequence"/>
</dbReference>
<keyword evidence="3" id="KW-1185">Reference proteome</keyword>
<comment type="caution">
    <text evidence="2">The sequence shown here is derived from an EMBL/GenBank/DDBJ whole genome shotgun (WGS) entry which is preliminary data.</text>
</comment>
<dbReference type="eggNOG" id="COG1721">
    <property type="taxonomic scope" value="Bacteria"/>
</dbReference>